<keyword evidence="3 4" id="KW-0548">Nucleotidyltransferase</keyword>
<comment type="caution">
    <text evidence="4">The sequence shown here is derived from an EMBL/GenBank/DDBJ whole genome shotgun (WGS) entry which is preliminary data.</text>
</comment>
<evidence type="ECO:0000313" key="4">
    <source>
        <dbReference type="EMBL" id="HIU51297.1"/>
    </source>
</evidence>
<dbReference type="GO" id="GO:0070569">
    <property type="term" value="F:uridylyltransferase activity"/>
    <property type="evidence" value="ECO:0007669"/>
    <property type="project" value="InterPro"/>
</dbReference>
<gene>
    <name evidence="4" type="ORF">IAB70_01530</name>
</gene>
<reference evidence="4" key="2">
    <citation type="journal article" date="2021" name="PeerJ">
        <title>Extensive microbial diversity within the chicken gut microbiome revealed by metagenomics and culture.</title>
        <authorList>
            <person name="Gilroy R."/>
            <person name="Ravi A."/>
            <person name="Getino M."/>
            <person name="Pursley I."/>
            <person name="Horton D.L."/>
            <person name="Alikhan N.F."/>
            <person name="Baker D."/>
            <person name="Gharbi K."/>
            <person name="Hall N."/>
            <person name="Watson M."/>
            <person name="Adriaenssens E.M."/>
            <person name="Foster-Nyarko E."/>
            <person name="Jarju S."/>
            <person name="Secka A."/>
            <person name="Antonio M."/>
            <person name="Oren A."/>
            <person name="Chaudhuri R.R."/>
            <person name="La Ragione R."/>
            <person name="Hildebrand F."/>
            <person name="Pallen M.J."/>
        </authorList>
    </citation>
    <scope>NUCLEOTIDE SEQUENCE</scope>
    <source>
        <strain evidence="4">CHK195-15760</strain>
    </source>
</reference>
<evidence type="ECO:0000256" key="2">
    <source>
        <dbReference type="ARBA" id="ARBA00022679"/>
    </source>
</evidence>
<dbReference type="InterPro" id="IPR002618">
    <property type="entry name" value="UDPGP_fam"/>
</dbReference>
<comment type="similarity">
    <text evidence="1">Belongs to the UDPGP type 1 family.</text>
</comment>
<evidence type="ECO:0000256" key="3">
    <source>
        <dbReference type="ARBA" id="ARBA00022695"/>
    </source>
</evidence>
<dbReference type="AlphaFoldDB" id="A0A9D1M0C9"/>
<dbReference type="InterPro" id="IPR039741">
    <property type="entry name" value="UDP-sugar_pyrophosphorylase"/>
</dbReference>
<keyword evidence="2" id="KW-0808">Transferase</keyword>
<evidence type="ECO:0000313" key="5">
    <source>
        <dbReference type="Proteomes" id="UP000824093"/>
    </source>
</evidence>
<dbReference type="Proteomes" id="UP000824093">
    <property type="component" value="Unassembled WGS sequence"/>
</dbReference>
<proteinExistence type="inferred from homology"/>
<reference evidence="4" key="1">
    <citation type="submission" date="2020-10" db="EMBL/GenBank/DDBJ databases">
        <authorList>
            <person name="Gilroy R."/>
        </authorList>
    </citation>
    <scope>NUCLEOTIDE SEQUENCE</scope>
    <source>
        <strain evidence="4">CHK195-15760</strain>
    </source>
</reference>
<dbReference type="InterPro" id="IPR029044">
    <property type="entry name" value="Nucleotide-diphossugar_trans"/>
</dbReference>
<dbReference type="SUPFAM" id="SSF53448">
    <property type="entry name" value="Nucleotide-diphospho-sugar transferases"/>
    <property type="match status" value="1"/>
</dbReference>
<organism evidence="4 5">
    <name type="scientific">Candidatus Merdicola faecigallinarum</name>
    <dbReference type="NCBI Taxonomy" id="2840862"/>
    <lineage>
        <taxon>Bacteria</taxon>
        <taxon>Bacillati</taxon>
        <taxon>Bacillota</taxon>
        <taxon>Clostridia</taxon>
        <taxon>Candidatus Merdicola</taxon>
    </lineage>
</organism>
<dbReference type="Gene3D" id="3.90.550.10">
    <property type="entry name" value="Spore Coat Polysaccharide Biosynthesis Protein SpsA, Chain A"/>
    <property type="match status" value="1"/>
</dbReference>
<name>A0A9D1M0C9_9FIRM</name>
<dbReference type="Pfam" id="PF01704">
    <property type="entry name" value="UDPGP"/>
    <property type="match status" value="1"/>
</dbReference>
<evidence type="ECO:0000256" key="1">
    <source>
        <dbReference type="ARBA" id="ARBA00010401"/>
    </source>
</evidence>
<protein>
    <submittedName>
        <fullName evidence="4">UTP--glucose-1-phosphate uridylyltransferase</fullName>
    </submittedName>
</protein>
<sequence length="413" mass="47171">MEKYNQVKELLKKYDQEQLLVKYDEMTVEQKDQLLDQILEINFDGIKDLYELTKVKTTMGEDKISPISYVDKSKLSKEEYEELEELGVNEIKQGKLAAVTMAGGQGTRLGYDGPKGTFDIGLDTHQSLFELICETLKEAKKKYDVFVPWYIMTSHENHQRTVEFFEKNKYFGYPKNEVMFFMQGEIPTISMEGKILVNEKGFPRLAADGHGGVFESMLQSGALDDMKKRKVEWVFVGPVDNPLVNMVDEILVGLAKSKKCMAAGKSVVKARPEERVGVFCTRNGKPSVVEYTEITEEMANQRDENGELVYGESHINCNLFHIDRINKIAETKLPYHVAFKKANYLDEKGNLVEGKEPNSYKFEAFIFDAFTSLDSMAILRVKREDEFAPVKNATGVDSPETSRELYKKFHGIK</sequence>
<dbReference type="PANTHER" id="PTHR11952">
    <property type="entry name" value="UDP- GLUCOSE PYROPHOSPHORYLASE"/>
    <property type="match status" value="1"/>
</dbReference>
<dbReference type="PANTHER" id="PTHR11952:SF2">
    <property type="entry name" value="LD24639P"/>
    <property type="match status" value="1"/>
</dbReference>
<dbReference type="EMBL" id="DVNH01000014">
    <property type="protein sequence ID" value="HIU51297.1"/>
    <property type="molecule type" value="Genomic_DNA"/>
</dbReference>
<accession>A0A9D1M0C9</accession>